<dbReference type="Gene3D" id="2.20.150.10">
    <property type="entry name" value="putative 5-dehydro-2- deoxygluconokinase"/>
    <property type="match status" value="1"/>
</dbReference>
<keyword evidence="2" id="KW-0808">Transferase</keyword>
<keyword evidence="4 7" id="KW-0418">Kinase</keyword>
<evidence type="ECO:0000256" key="1">
    <source>
        <dbReference type="ARBA" id="ARBA00010688"/>
    </source>
</evidence>
<evidence type="ECO:0000256" key="4">
    <source>
        <dbReference type="ARBA" id="ARBA00022777"/>
    </source>
</evidence>
<sequence length="329" mass="34753">MSTQMTKEFDVVTVGRAVVDLYPGEDARAPKSVESYRQYLGGSPTNVAVAAARAGLRAAVVTRTGDDLFHDFVVDQLERFGVDTRWVRSVSGSRTTLAVCDLEEPSVPGLDFFRHAQPPEDALEGEGLIAAASVARVLWLTASGFATPRSARAHDAVLGVPERLVLDLDYRRDFWRDKRDLHERLRSVLPHVDTVIGNVEEAEIALGVPGSPRELALGLLRTGPRLAIVKLGAEGALAATVDGVTEQAAYPAEVVNGLGAGDAFGGYIVKGMIAGWSLADMLRHAAAAGSIVASRRGCSVAMPTAAEVAELVADADRQGCGQGGDVHCS</sequence>
<reference evidence="7 8" key="1">
    <citation type="submission" date="2020-10" db="EMBL/GenBank/DDBJ databases">
        <title>Haloactinobacterium sp. RN3S43, a bacterium isolated from saline soil.</title>
        <authorList>
            <person name="Sun J.-Q."/>
        </authorList>
    </citation>
    <scope>NUCLEOTIDE SEQUENCE [LARGE SCALE GENOMIC DNA]</scope>
    <source>
        <strain evidence="7 8">RN3S43</strain>
    </source>
</reference>
<keyword evidence="3" id="KW-0547">Nucleotide-binding</keyword>
<dbReference type="RefSeq" id="WP_193496766.1">
    <property type="nucleotide sequence ID" value="NZ_CP063169.1"/>
</dbReference>
<evidence type="ECO:0000259" key="6">
    <source>
        <dbReference type="Pfam" id="PF00294"/>
    </source>
</evidence>
<accession>A0A7M1SRG7</accession>
<dbReference type="AlphaFoldDB" id="A0A7M1SRG7"/>
<dbReference type="InterPro" id="IPR023314">
    <property type="entry name" value="Myo_inos_IolC-like_sf"/>
</dbReference>
<dbReference type="GO" id="GO:0005524">
    <property type="term" value="F:ATP binding"/>
    <property type="evidence" value="ECO:0007669"/>
    <property type="project" value="UniProtKB-KW"/>
</dbReference>
<proteinExistence type="inferred from homology"/>
<evidence type="ECO:0000313" key="8">
    <source>
        <dbReference type="Proteomes" id="UP000593758"/>
    </source>
</evidence>
<dbReference type="Pfam" id="PF00294">
    <property type="entry name" value="PfkB"/>
    <property type="match status" value="1"/>
</dbReference>
<dbReference type="Proteomes" id="UP000593758">
    <property type="component" value="Chromosome"/>
</dbReference>
<dbReference type="KEGG" id="halt:IM660_15790"/>
<dbReference type="PRINTS" id="PR00990">
    <property type="entry name" value="RIBOKINASE"/>
</dbReference>
<comment type="similarity">
    <text evidence="1">Belongs to the carbohydrate kinase PfkB family.</text>
</comment>
<dbReference type="InterPro" id="IPR011611">
    <property type="entry name" value="PfkB_dom"/>
</dbReference>
<name>A0A7M1SRG7_9MICO</name>
<evidence type="ECO:0000256" key="3">
    <source>
        <dbReference type="ARBA" id="ARBA00022741"/>
    </source>
</evidence>
<dbReference type="InterPro" id="IPR050306">
    <property type="entry name" value="PfkB_Carbo_kinase"/>
</dbReference>
<dbReference type="SUPFAM" id="SSF53613">
    <property type="entry name" value="Ribokinase-like"/>
    <property type="match status" value="1"/>
</dbReference>
<dbReference type="GO" id="GO:0016301">
    <property type="term" value="F:kinase activity"/>
    <property type="evidence" value="ECO:0007669"/>
    <property type="project" value="UniProtKB-KW"/>
</dbReference>
<keyword evidence="5" id="KW-0067">ATP-binding</keyword>
<feature type="domain" description="Carbohydrate kinase PfkB" evidence="6">
    <location>
        <begin position="10"/>
        <end position="304"/>
    </location>
</feature>
<gene>
    <name evidence="7" type="ORF">IM660_15790</name>
</gene>
<keyword evidence="8" id="KW-1185">Reference proteome</keyword>
<organism evidence="7 8">
    <name type="scientific">Ruania alkalisoli</name>
    <dbReference type="NCBI Taxonomy" id="2779775"/>
    <lineage>
        <taxon>Bacteria</taxon>
        <taxon>Bacillati</taxon>
        <taxon>Actinomycetota</taxon>
        <taxon>Actinomycetes</taxon>
        <taxon>Micrococcales</taxon>
        <taxon>Ruaniaceae</taxon>
        <taxon>Ruania</taxon>
    </lineage>
</organism>
<evidence type="ECO:0000256" key="5">
    <source>
        <dbReference type="ARBA" id="ARBA00022840"/>
    </source>
</evidence>
<dbReference type="EMBL" id="CP063169">
    <property type="protein sequence ID" value="QOR70075.1"/>
    <property type="molecule type" value="Genomic_DNA"/>
</dbReference>
<evidence type="ECO:0000256" key="2">
    <source>
        <dbReference type="ARBA" id="ARBA00022679"/>
    </source>
</evidence>
<dbReference type="InterPro" id="IPR002139">
    <property type="entry name" value="Ribo/fructo_kinase"/>
</dbReference>
<dbReference type="Gene3D" id="3.40.1190.20">
    <property type="match status" value="1"/>
</dbReference>
<evidence type="ECO:0000313" key="7">
    <source>
        <dbReference type="EMBL" id="QOR70075.1"/>
    </source>
</evidence>
<dbReference type="PANTHER" id="PTHR43085:SF49">
    <property type="entry name" value="5-DEHYDRO-2-DEOXYGLUCONOKINASE"/>
    <property type="match status" value="1"/>
</dbReference>
<protein>
    <submittedName>
        <fullName evidence="7">5-dehydro-2-deoxygluconokinase</fullName>
    </submittedName>
</protein>
<dbReference type="InterPro" id="IPR029056">
    <property type="entry name" value="Ribokinase-like"/>
</dbReference>
<dbReference type="PANTHER" id="PTHR43085">
    <property type="entry name" value="HEXOKINASE FAMILY MEMBER"/>
    <property type="match status" value="1"/>
</dbReference>